<feature type="transmembrane region" description="Helical" evidence="1">
    <location>
        <begin position="12"/>
        <end position="35"/>
    </location>
</feature>
<dbReference type="InterPro" id="IPR037682">
    <property type="entry name" value="TonB_C"/>
</dbReference>
<proteinExistence type="predicted"/>
<keyword evidence="1" id="KW-1133">Transmembrane helix</keyword>
<dbReference type="RefSeq" id="WP_105046572.1">
    <property type="nucleotide sequence ID" value="NZ_CP150662.1"/>
</dbReference>
<dbReference type="OrthoDB" id="1522859at2"/>
<keyword evidence="4" id="KW-1185">Reference proteome</keyword>
<protein>
    <recommendedName>
        <fullName evidence="2">TonB C-terminal domain-containing protein</fullName>
    </recommendedName>
</protein>
<evidence type="ECO:0000259" key="2">
    <source>
        <dbReference type="Pfam" id="PF03544"/>
    </source>
</evidence>
<accession>A0A2S7WDS1</accession>
<evidence type="ECO:0000256" key="1">
    <source>
        <dbReference type="SAM" id="Phobius"/>
    </source>
</evidence>
<dbReference type="Proteomes" id="UP000237608">
    <property type="component" value="Unassembled WGS sequence"/>
</dbReference>
<evidence type="ECO:0000313" key="4">
    <source>
        <dbReference type="Proteomes" id="UP000237608"/>
    </source>
</evidence>
<dbReference type="Pfam" id="PF03544">
    <property type="entry name" value="TonB_C"/>
    <property type="match status" value="1"/>
</dbReference>
<name>A0A2S7WDS1_9FLAO</name>
<reference evidence="3 4" key="1">
    <citation type="submission" date="2016-12" db="EMBL/GenBank/DDBJ databases">
        <title>Trade-off between light-utilization and light-protection in marine flavobacteria.</title>
        <authorList>
            <person name="Kumagai Y."/>
            <person name="Yoshizawa S."/>
            <person name="Kogure K."/>
            <person name="Iwasaki W."/>
        </authorList>
    </citation>
    <scope>NUCLEOTIDE SEQUENCE [LARGE SCALE GENOMIC DNA]</scope>
    <source>
        <strain evidence="3 4">KCTC 22729</strain>
    </source>
</reference>
<dbReference type="GO" id="GO:0055085">
    <property type="term" value="P:transmembrane transport"/>
    <property type="evidence" value="ECO:0007669"/>
    <property type="project" value="InterPro"/>
</dbReference>
<gene>
    <name evidence="3" type="ORF">BTO13_09370</name>
</gene>
<evidence type="ECO:0000313" key="3">
    <source>
        <dbReference type="EMBL" id="PQJ75431.1"/>
    </source>
</evidence>
<dbReference type="Gene3D" id="3.30.1150.10">
    <property type="match status" value="1"/>
</dbReference>
<dbReference type="SUPFAM" id="SSF74653">
    <property type="entry name" value="TolA/TonB C-terminal domain"/>
    <property type="match status" value="1"/>
</dbReference>
<dbReference type="AlphaFoldDB" id="A0A2S7WDS1"/>
<dbReference type="EMBL" id="MSCL01000001">
    <property type="protein sequence ID" value="PQJ75431.1"/>
    <property type="molecule type" value="Genomic_DNA"/>
</dbReference>
<comment type="caution">
    <text evidence="3">The sequence shown here is derived from an EMBL/GenBank/DDBJ whole genome shotgun (WGS) entry which is preliminary data.</text>
</comment>
<sequence length="247" mass="28534">MKNLKKVPTKQLEKFSTIFTQLGLVLVLFIVFVTLEYESEQKVLGVKDLNFQEIVKITPNEIFEFVREPKQSPKNVKPANDVFLTDEKLNKVDNNTVETVFDFPKEKESNQLDINTLVTLDEPKDEEPEIVPFINIEFAPIFKGCEGLSKEENKKCFDKKMNQFVQKNFDSQIATDIGLRSGKYKIYTQFVIDNKGNVVDIQIRAPHAKLTKETQDLIEKLPKFTPGKQREKPVKVKYTLPISFQVD</sequence>
<keyword evidence="1" id="KW-0812">Transmembrane</keyword>
<keyword evidence="1" id="KW-0472">Membrane</keyword>
<feature type="domain" description="TonB C-terminal" evidence="2">
    <location>
        <begin position="188"/>
        <end position="245"/>
    </location>
</feature>
<organism evidence="3 4">
    <name type="scientific">Polaribacter gangjinensis</name>
    <dbReference type="NCBI Taxonomy" id="574710"/>
    <lineage>
        <taxon>Bacteria</taxon>
        <taxon>Pseudomonadati</taxon>
        <taxon>Bacteroidota</taxon>
        <taxon>Flavobacteriia</taxon>
        <taxon>Flavobacteriales</taxon>
        <taxon>Flavobacteriaceae</taxon>
    </lineage>
</organism>